<dbReference type="AlphaFoldDB" id="A0A6P6M899"/>
<keyword evidence="5" id="KW-1185">Reference proteome</keyword>
<dbReference type="PANTHER" id="PTHR46013">
    <property type="entry name" value="VASCULAR CELL ADHESION MOLECULE 1"/>
    <property type="match status" value="1"/>
</dbReference>
<evidence type="ECO:0000313" key="6">
    <source>
        <dbReference type="RefSeq" id="XP_026092101.1"/>
    </source>
</evidence>
<dbReference type="Gene3D" id="2.60.40.10">
    <property type="entry name" value="Immunoglobulins"/>
    <property type="match status" value="3"/>
</dbReference>
<feature type="signal peptide" evidence="3">
    <location>
        <begin position="1"/>
        <end position="19"/>
    </location>
</feature>
<name>A0A6P6M899_CARAU</name>
<accession>A0A6P6M899</accession>
<gene>
    <name evidence="6" type="primary">LOC113065118</name>
</gene>
<feature type="domain" description="Ig-like" evidence="4">
    <location>
        <begin position="145"/>
        <end position="210"/>
    </location>
</feature>
<keyword evidence="1" id="KW-0393">Immunoglobulin domain</keyword>
<dbReference type="InterPro" id="IPR007110">
    <property type="entry name" value="Ig-like_dom"/>
</dbReference>
<dbReference type="GeneID" id="113065118"/>
<evidence type="ECO:0000256" key="3">
    <source>
        <dbReference type="SAM" id="SignalP"/>
    </source>
</evidence>
<protein>
    <submittedName>
        <fullName evidence="6">Uncharacterized protein LOC113065118</fullName>
    </submittedName>
</protein>
<dbReference type="OrthoDB" id="6780341at2759"/>
<dbReference type="InterPro" id="IPR036179">
    <property type="entry name" value="Ig-like_dom_sf"/>
</dbReference>
<dbReference type="InterPro" id="IPR003599">
    <property type="entry name" value="Ig_sub"/>
</dbReference>
<dbReference type="InterPro" id="IPR013783">
    <property type="entry name" value="Ig-like_fold"/>
</dbReference>
<reference evidence="6" key="1">
    <citation type="submission" date="2025-08" db="UniProtKB">
        <authorList>
            <consortium name="RefSeq"/>
        </authorList>
    </citation>
    <scope>IDENTIFICATION</scope>
    <source>
        <strain evidence="6">Wakin</strain>
        <tissue evidence="6">Muscle</tissue>
    </source>
</reference>
<dbReference type="RefSeq" id="XP_026092101.1">
    <property type="nucleotide sequence ID" value="XM_026236316.1"/>
</dbReference>
<feature type="chain" id="PRO_5028366023" evidence="3">
    <location>
        <begin position="20"/>
        <end position="430"/>
    </location>
</feature>
<evidence type="ECO:0000256" key="2">
    <source>
        <dbReference type="SAM" id="Phobius"/>
    </source>
</evidence>
<proteinExistence type="predicted"/>
<keyword evidence="2" id="KW-0472">Membrane</keyword>
<organism evidence="5 6">
    <name type="scientific">Carassius auratus</name>
    <name type="common">Goldfish</name>
    <dbReference type="NCBI Taxonomy" id="7957"/>
    <lineage>
        <taxon>Eukaryota</taxon>
        <taxon>Metazoa</taxon>
        <taxon>Chordata</taxon>
        <taxon>Craniata</taxon>
        <taxon>Vertebrata</taxon>
        <taxon>Euteleostomi</taxon>
        <taxon>Actinopterygii</taxon>
        <taxon>Neopterygii</taxon>
        <taxon>Teleostei</taxon>
        <taxon>Ostariophysi</taxon>
        <taxon>Cypriniformes</taxon>
        <taxon>Cyprinidae</taxon>
        <taxon>Cyprininae</taxon>
        <taxon>Carassius</taxon>
    </lineage>
</organism>
<evidence type="ECO:0000256" key="1">
    <source>
        <dbReference type="ARBA" id="ARBA00023319"/>
    </source>
</evidence>
<dbReference type="PROSITE" id="PS50835">
    <property type="entry name" value="IG_LIKE"/>
    <property type="match status" value="3"/>
</dbReference>
<dbReference type="PANTHER" id="PTHR46013:SF4">
    <property type="entry name" value="B-CELL RECEPTOR CD22-RELATED"/>
    <property type="match status" value="1"/>
</dbReference>
<feature type="domain" description="Ig-like" evidence="4">
    <location>
        <begin position="306"/>
        <end position="397"/>
    </location>
</feature>
<sequence length="430" mass="49112">MDFSIASVIIILHISGSLTLDYLSVSCENICALRETNVQLKCSYDEDNIKSVFWFSEKQSTNWRKNNEPEDLTLDSDYSGRVKDEISSNYSTLTISDVRERDSGEYQLMFIMKDGVKHLSSAAVSLTVTDLQVRMNPESTDQKHQRIDLTCETSCDLTSRPQKYYWKKNGRYKEDLSHSRSITVSPKAGVSYSCFLTGDLMNSSSPVCISKSPCWDVTYSSRRVCALVGSTVDISSTYTHPSDHTVNKTFWHYPSGDFKDLREEHQFAGRVEYVENKLRIKELKISDSGEYLFRIITDSEKYSGSPGVILTVTDTQVKSSPSVVSEGQEVILICSTKCTLNNKHTYIWYKNRRQVTDGITKDNKLYLDSVSDEELHQYSCAVGDPVDSTAFRHYTVTLLVFLPQFLIIAALWMWFFIKMHLISKPNQEHK</sequence>
<keyword evidence="3" id="KW-0732">Signal</keyword>
<dbReference type="KEGG" id="caua:113065118"/>
<dbReference type="InterPro" id="IPR013151">
    <property type="entry name" value="Immunoglobulin_dom"/>
</dbReference>
<dbReference type="Pfam" id="PF13895">
    <property type="entry name" value="Ig_2"/>
    <property type="match status" value="1"/>
</dbReference>
<dbReference type="Proteomes" id="UP000515129">
    <property type="component" value="Chromosome 47"/>
</dbReference>
<dbReference type="SMART" id="SM00409">
    <property type="entry name" value="IG"/>
    <property type="match status" value="3"/>
</dbReference>
<keyword evidence="2" id="KW-0812">Transmembrane</keyword>
<dbReference type="SUPFAM" id="SSF48726">
    <property type="entry name" value="Immunoglobulin"/>
    <property type="match status" value="3"/>
</dbReference>
<evidence type="ECO:0000259" key="4">
    <source>
        <dbReference type="PROSITE" id="PS50835"/>
    </source>
</evidence>
<evidence type="ECO:0000313" key="5">
    <source>
        <dbReference type="Proteomes" id="UP000515129"/>
    </source>
</evidence>
<feature type="domain" description="Ig-like" evidence="4">
    <location>
        <begin position="38"/>
        <end position="106"/>
    </location>
</feature>
<feature type="transmembrane region" description="Helical" evidence="2">
    <location>
        <begin position="394"/>
        <end position="417"/>
    </location>
</feature>
<dbReference type="Pfam" id="PF00047">
    <property type="entry name" value="ig"/>
    <property type="match status" value="1"/>
</dbReference>
<keyword evidence="2" id="KW-1133">Transmembrane helix</keyword>